<protein>
    <recommendedName>
        <fullName evidence="4">Ig-like domain-containing protein</fullName>
    </recommendedName>
</protein>
<comment type="caution">
    <text evidence="2">The sequence shown here is derived from an EMBL/GenBank/DDBJ whole genome shotgun (WGS) entry which is preliminary data.</text>
</comment>
<keyword evidence="3" id="KW-1185">Reference proteome</keyword>
<evidence type="ECO:0000313" key="2">
    <source>
        <dbReference type="EMBL" id="PVD26977.1"/>
    </source>
</evidence>
<dbReference type="AlphaFoldDB" id="A0A2T7P0M6"/>
<sequence>MVIACDWFDELHCEVDPAYKYDKVIYRDHINIRIPDAAEKHVGTYACQVNGEKNHGNCSFTASQIPPNLPAPSSYLEPTTKTVPTFASTTAATSALPDDQQTQSTSEQSSAEPWRPAAELIHIVTASNTEDTRSNQESERMKRTTTQTENRGMDC</sequence>
<feature type="compositionally biased region" description="Low complexity" evidence="1">
    <location>
        <begin position="85"/>
        <end position="110"/>
    </location>
</feature>
<feature type="region of interest" description="Disordered" evidence="1">
    <location>
        <begin position="69"/>
        <end position="155"/>
    </location>
</feature>
<feature type="compositionally biased region" description="Basic and acidic residues" evidence="1">
    <location>
        <begin position="130"/>
        <end position="142"/>
    </location>
</feature>
<dbReference type="EMBL" id="PZQS01000007">
    <property type="protein sequence ID" value="PVD26977.1"/>
    <property type="molecule type" value="Genomic_DNA"/>
</dbReference>
<proteinExistence type="predicted"/>
<gene>
    <name evidence="2" type="ORF">C0Q70_12126</name>
</gene>
<organism evidence="2 3">
    <name type="scientific">Pomacea canaliculata</name>
    <name type="common">Golden apple snail</name>
    <dbReference type="NCBI Taxonomy" id="400727"/>
    <lineage>
        <taxon>Eukaryota</taxon>
        <taxon>Metazoa</taxon>
        <taxon>Spiralia</taxon>
        <taxon>Lophotrochozoa</taxon>
        <taxon>Mollusca</taxon>
        <taxon>Gastropoda</taxon>
        <taxon>Caenogastropoda</taxon>
        <taxon>Architaenioglossa</taxon>
        <taxon>Ampullarioidea</taxon>
        <taxon>Ampullariidae</taxon>
        <taxon>Pomacea</taxon>
    </lineage>
</organism>
<accession>A0A2T7P0M6</accession>
<evidence type="ECO:0008006" key="4">
    <source>
        <dbReference type="Google" id="ProtNLM"/>
    </source>
</evidence>
<dbReference type="Proteomes" id="UP000245119">
    <property type="component" value="Linkage Group LG7"/>
</dbReference>
<feature type="compositionally biased region" description="Polar residues" evidence="1">
    <location>
        <begin position="144"/>
        <end position="155"/>
    </location>
</feature>
<name>A0A2T7P0M6_POMCA</name>
<evidence type="ECO:0000256" key="1">
    <source>
        <dbReference type="SAM" id="MobiDB-lite"/>
    </source>
</evidence>
<evidence type="ECO:0000313" key="3">
    <source>
        <dbReference type="Proteomes" id="UP000245119"/>
    </source>
</evidence>
<reference evidence="2 3" key="1">
    <citation type="submission" date="2018-04" db="EMBL/GenBank/DDBJ databases">
        <title>The genome of golden apple snail Pomacea canaliculata provides insight into stress tolerance and invasive adaptation.</title>
        <authorList>
            <person name="Liu C."/>
            <person name="Liu B."/>
            <person name="Ren Y."/>
            <person name="Zhang Y."/>
            <person name="Wang H."/>
            <person name="Li S."/>
            <person name="Jiang F."/>
            <person name="Yin L."/>
            <person name="Zhang G."/>
            <person name="Qian W."/>
            <person name="Fan W."/>
        </authorList>
    </citation>
    <scope>NUCLEOTIDE SEQUENCE [LARGE SCALE GENOMIC DNA]</scope>
    <source>
        <strain evidence="2">SZHN2017</strain>
        <tissue evidence="2">Muscle</tissue>
    </source>
</reference>